<proteinExistence type="predicted"/>
<keyword evidence="2" id="KW-0413">Isomerase</keyword>
<reference evidence="2 3" key="1">
    <citation type="submission" date="2020-08" db="EMBL/GenBank/DDBJ databases">
        <title>Sequencing the genomes of 1000 actinobacteria strains.</title>
        <authorList>
            <person name="Klenk H.-P."/>
        </authorList>
    </citation>
    <scope>NUCLEOTIDE SEQUENCE [LARGE SCALE GENOMIC DNA]</scope>
    <source>
        <strain evidence="2 3">DSM 45486</strain>
    </source>
</reference>
<dbReference type="RefSeq" id="WP_184924630.1">
    <property type="nucleotide sequence ID" value="NZ_JACHMO010000001.1"/>
</dbReference>
<accession>A0A7W9M3D0</accession>
<evidence type="ECO:0000259" key="1">
    <source>
        <dbReference type="Pfam" id="PF12680"/>
    </source>
</evidence>
<dbReference type="InterPro" id="IPR037401">
    <property type="entry name" value="SnoaL-like"/>
</dbReference>
<dbReference type="EMBL" id="JACHMO010000001">
    <property type="protein sequence ID" value="MBB5805813.1"/>
    <property type="molecule type" value="Genomic_DNA"/>
</dbReference>
<protein>
    <submittedName>
        <fullName evidence="2">Ketosteroid isomerase-like protein</fullName>
    </submittedName>
</protein>
<dbReference type="PANTHER" id="PTHR41252">
    <property type="entry name" value="BLR2505 PROTEIN"/>
    <property type="match status" value="1"/>
</dbReference>
<gene>
    <name evidence="2" type="ORF">F4560_005581</name>
</gene>
<name>A0A7W9M3D0_9PSEU</name>
<dbReference type="Gene3D" id="3.10.450.50">
    <property type="match status" value="1"/>
</dbReference>
<sequence length="141" mass="15903">MSIDQHDTARNKKLVEDIFDQMSRGNTRAMSDAMADEFQWVLAGNWSWSGTWGPKSVAVNGLLRPLMAQFANGYRTEVDLVVAEGDRVVVQARGYATTKRGDDYRQTYCFIFRVSDGRLTEVVEHCDSALVERVLDPIPRG</sequence>
<keyword evidence="3" id="KW-1185">Reference proteome</keyword>
<evidence type="ECO:0000313" key="2">
    <source>
        <dbReference type="EMBL" id="MBB5805813.1"/>
    </source>
</evidence>
<feature type="domain" description="SnoaL-like" evidence="1">
    <location>
        <begin position="15"/>
        <end position="122"/>
    </location>
</feature>
<dbReference type="PANTHER" id="PTHR41252:SF1">
    <property type="entry name" value="BLR2505 PROTEIN"/>
    <property type="match status" value="1"/>
</dbReference>
<dbReference type="Proteomes" id="UP000552097">
    <property type="component" value="Unassembled WGS sequence"/>
</dbReference>
<dbReference type="AlphaFoldDB" id="A0A7W9M3D0"/>
<organism evidence="2 3">
    <name type="scientific">Saccharothrix ecbatanensis</name>
    <dbReference type="NCBI Taxonomy" id="1105145"/>
    <lineage>
        <taxon>Bacteria</taxon>
        <taxon>Bacillati</taxon>
        <taxon>Actinomycetota</taxon>
        <taxon>Actinomycetes</taxon>
        <taxon>Pseudonocardiales</taxon>
        <taxon>Pseudonocardiaceae</taxon>
        <taxon>Saccharothrix</taxon>
    </lineage>
</organism>
<dbReference type="InterPro" id="IPR032710">
    <property type="entry name" value="NTF2-like_dom_sf"/>
</dbReference>
<comment type="caution">
    <text evidence="2">The sequence shown here is derived from an EMBL/GenBank/DDBJ whole genome shotgun (WGS) entry which is preliminary data.</text>
</comment>
<dbReference type="SUPFAM" id="SSF54427">
    <property type="entry name" value="NTF2-like"/>
    <property type="match status" value="1"/>
</dbReference>
<evidence type="ECO:0000313" key="3">
    <source>
        <dbReference type="Proteomes" id="UP000552097"/>
    </source>
</evidence>
<dbReference type="Pfam" id="PF12680">
    <property type="entry name" value="SnoaL_2"/>
    <property type="match status" value="1"/>
</dbReference>
<dbReference type="GO" id="GO:0016853">
    <property type="term" value="F:isomerase activity"/>
    <property type="evidence" value="ECO:0007669"/>
    <property type="project" value="UniProtKB-KW"/>
</dbReference>